<dbReference type="InterPro" id="IPR026841">
    <property type="entry name" value="Aur1/Ipt1"/>
</dbReference>
<feature type="transmembrane region" description="Helical" evidence="6">
    <location>
        <begin position="176"/>
        <end position="197"/>
    </location>
</feature>
<keyword evidence="9" id="KW-1185">Reference proteome</keyword>
<evidence type="ECO:0000313" key="9">
    <source>
        <dbReference type="Proteomes" id="UP001183246"/>
    </source>
</evidence>
<comment type="subcellular location">
    <subcellularLocation>
        <location evidence="1">Membrane</location>
        <topology evidence="1">Multi-pass membrane protein</topology>
    </subcellularLocation>
</comment>
<evidence type="ECO:0000256" key="4">
    <source>
        <dbReference type="ARBA" id="ARBA00023136"/>
    </source>
</evidence>
<name>A0ABU2MTZ3_9ACTN</name>
<keyword evidence="4 6" id="KW-0472">Membrane</keyword>
<sequence>MPSTRVLKRALTKPNRERSATASRPPLIRELPLVIALYMAYKFGRRAANGQFADAHDNAEWIWSLERTLHLPSEARVQDLLMHSEILIRGINVYYATVHFPAMVLFLVWMYWRRPGHYVWVRWVLTWLTGAALVLHLLVPLAPPRLFRATRMVDTGVLYGPAVYGKPKPDSMANQFAAMPSLHVGWAVFIAVALIMATRGRLRWLWLLHPLITLVAVVATAHHYWMDGLVACAILAVILVVLRPPRLGRAPAPDRAAADEEPPASAPEATGARPVSPQRPAHLARRET</sequence>
<feature type="region of interest" description="Disordered" evidence="5">
    <location>
        <begin position="250"/>
        <end position="288"/>
    </location>
</feature>
<reference evidence="9" key="1">
    <citation type="submission" date="2023-07" db="EMBL/GenBank/DDBJ databases">
        <title>30 novel species of actinomycetes from the DSMZ collection.</title>
        <authorList>
            <person name="Nouioui I."/>
        </authorList>
    </citation>
    <scope>NUCLEOTIDE SEQUENCE [LARGE SCALE GENOMIC DNA]</scope>
    <source>
        <strain evidence="9">DSM 44938</strain>
    </source>
</reference>
<feature type="domain" description="Inositolphosphotransferase Aur1/Ipt1" evidence="7">
    <location>
        <begin position="60"/>
        <end position="240"/>
    </location>
</feature>
<evidence type="ECO:0000259" key="7">
    <source>
        <dbReference type="Pfam" id="PF14378"/>
    </source>
</evidence>
<proteinExistence type="predicted"/>
<dbReference type="CDD" id="cd03386">
    <property type="entry name" value="PAP2_Aur1_like"/>
    <property type="match status" value="1"/>
</dbReference>
<protein>
    <submittedName>
        <fullName evidence="8">Phosphatase PAP2 family protein</fullName>
    </submittedName>
</protein>
<dbReference type="InterPro" id="IPR052185">
    <property type="entry name" value="IPC_Synthase-Related"/>
</dbReference>
<dbReference type="Proteomes" id="UP001183246">
    <property type="component" value="Unassembled WGS sequence"/>
</dbReference>
<feature type="transmembrane region" description="Helical" evidence="6">
    <location>
        <begin position="92"/>
        <end position="112"/>
    </location>
</feature>
<dbReference type="RefSeq" id="WP_311705436.1">
    <property type="nucleotide sequence ID" value="NZ_JAVREL010000009.1"/>
</dbReference>
<dbReference type="EMBL" id="JAVREL010000009">
    <property type="protein sequence ID" value="MDT0344303.1"/>
    <property type="molecule type" value="Genomic_DNA"/>
</dbReference>
<organism evidence="8 9">
    <name type="scientific">Streptomyces litchfieldiae</name>
    <dbReference type="NCBI Taxonomy" id="3075543"/>
    <lineage>
        <taxon>Bacteria</taxon>
        <taxon>Bacillati</taxon>
        <taxon>Actinomycetota</taxon>
        <taxon>Actinomycetes</taxon>
        <taxon>Kitasatosporales</taxon>
        <taxon>Streptomycetaceae</taxon>
        <taxon>Streptomyces</taxon>
    </lineage>
</organism>
<comment type="caution">
    <text evidence="8">The sequence shown here is derived from an EMBL/GenBank/DDBJ whole genome shotgun (WGS) entry which is preliminary data.</text>
</comment>
<evidence type="ECO:0000256" key="2">
    <source>
        <dbReference type="ARBA" id="ARBA00022692"/>
    </source>
</evidence>
<feature type="transmembrane region" description="Helical" evidence="6">
    <location>
        <begin position="204"/>
        <end position="222"/>
    </location>
</feature>
<accession>A0ABU2MTZ3</accession>
<keyword evidence="3 6" id="KW-1133">Transmembrane helix</keyword>
<evidence type="ECO:0000313" key="8">
    <source>
        <dbReference type="EMBL" id="MDT0344303.1"/>
    </source>
</evidence>
<gene>
    <name evidence="8" type="ORF">RM590_16995</name>
</gene>
<evidence type="ECO:0000256" key="1">
    <source>
        <dbReference type="ARBA" id="ARBA00004141"/>
    </source>
</evidence>
<evidence type="ECO:0000256" key="3">
    <source>
        <dbReference type="ARBA" id="ARBA00022989"/>
    </source>
</evidence>
<dbReference type="PANTHER" id="PTHR31310:SF7">
    <property type="entry name" value="PA-PHOSPHATASE RELATED-FAMILY PROTEIN DDB_G0268928"/>
    <property type="match status" value="1"/>
</dbReference>
<evidence type="ECO:0000256" key="6">
    <source>
        <dbReference type="SAM" id="Phobius"/>
    </source>
</evidence>
<evidence type="ECO:0000256" key="5">
    <source>
        <dbReference type="SAM" id="MobiDB-lite"/>
    </source>
</evidence>
<dbReference type="PANTHER" id="PTHR31310">
    <property type="match status" value="1"/>
</dbReference>
<feature type="transmembrane region" description="Helical" evidence="6">
    <location>
        <begin position="118"/>
        <end position="139"/>
    </location>
</feature>
<keyword evidence="2 6" id="KW-0812">Transmembrane</keyword>
<feature type="transmembrane region" description="Helical" evidence="6">
    <location>
        <begin position="228"/>
        <end position="245"/>
    </location>
</feature>
<dbReference type="Pfam" id="PF14378">
    <property type="entry name" value="PAP2_3"/>
    <property type="match status" value="1"/>
</dbReference>